<keyword evidence="9" id="KW-0282">Flagellum</keyword>
<dbReference type="EMBL" id="JANIBK010000042">
    <property type="protein sequence ID" value="MCQ8128768.1"/>
    <property type="molecule type" value="Genomic_DNA"/>
</dbReference>
<reference evidence="9 10" key="1">
    <citation type="submission" date="2022-07" db="EMBL/GenBank/DDBJ databases">
        <title>Methylomonas rivi sp. nov., Methylomonas rosea sp. nov., Methylomonas aureus sp. nov. and Methylomonas subterranea sp. nov., four novel methanotrophs isolated from a freshwater creek and the deep terrestrial subsurface.</title>
        <authorList>
            <person name="Abin C."/>
            <person name="Sankaranarayanan K."/>
            <person name="Garner C."/>
            <person name="Sindelar R."/>
            <person name="Kotary K."/>
            <person name="Garner R."/>
            <person name="Barclay S."/>
            <person name="Lawson P."/>
            <person name="Krumholz L."/>
        </authorList>
    </citation>
    <scope>NUCLEOTIDE SEQUENCE [LARGE SCALE GENOMIC DNA]</scope>
    <source>
        <strain evidence="9 10">WSC-6</strain>
    </source>
</reference>
<evidence type="ECO:0000256" key="1">
    <source>
        <dbReference type="ARBA" id="ARBA00004418"/>
    </source>
</evidence>
<dbReference type="InterPro" id="IPR041231">
    <property type="entry name" value="FlgA_N"/>
</dbReference>
<keyword evidence="9" id="KW-0966">Cell projection</keyword>
<evidence type="ECO:0000256" key="5">
    <source>
        <dbReference type="ARBA" id="ARBA00022764"/>
    </source>
</evidence>
<evidence type="ECO:0000256" key="4">
    <source>
        <dbReference type="ARBA" id="ARBA00022729"/>
    </source>
</evidence>
<dbReference type="InterPro" id="IPR013974">
    <property type="entry name" value="SAF"/>
</dbReference>
<keyword evidence="4 7" id="KW-0732">Signal</keyword>
<dbReference type="PANTHER" id="PTHR36307:SF1">
    <property type="entry name" value="FLAGELLA BASAL BODY P-RING FORMATION PROTEIN FLGA"/>
    <property type="match status" value="1"/>
</dbReference>
<feature type="signal peptide" evidence="7">
    <location>
        <begin position="1"/>
        <end position="21"/>
    </location>
</feature>
<evidence type="ECO:0000256" key="2">
    <source>
        <dbReference type="ARBA" id="ARBA00010474"/>
    </source>
</evidence>
<name>A0ABT1U4K1_9GAMM</name>
<keyword evidence="9" id="KW-0969">Cilium</keyword>
<protein>
    <recommendedName>
        <fullName evidence="3 7">Flagella basal body P-ring formation protein FlgA</fullName>
    </recommendedName>
</protein>
<dbReference type="Proteomes" id="UP001524586">
    <property type="component" value="Unassembled WGS sequence"/>
</dbReference>
<dbReference type="InterPro" id="IPR017585">
    <property type="entry name" value="SAF_FlgA"/>
</dbReference>
<comment type="caution">
    <text evidence="9">The sequence shown here is derived from an EMBL/GenBank/DDBJ whole genome shotgun (WGS) entry which is preliminary data.</text>
</comment>
<evidence type="ECO:0000256" key="3">
    <source>
        <dbReference type="ARBA" id="ARBA00014754"/>
    </source>
</evidence>
<comment type="similarity">
    <text evidence="2 7">Belongs to the FlgA family.</text>
</comment>
<dbReference type="SMART" id="SM00858">
    <property type="entry name" value="SAF"/>
    <property type="match status" value="1"/>
</dbReference>
<dbReference type="NCBIfam" id="TIGR03170">
    <property type="entry name" value="flgA_cterm"/>
    <property type="match status" value="1"/>
</dbReference>
<evidence type="ECO:0000256" key="6">
    <source>
        <dbReference type="ARBA" id="ARBA00025643"/>
    </source>
</evidence>
<dbReference type="InterPro" id="IPR039246">
    <property type="entry name" value="Flagellar_FlgA"/>
</dbReference>
<organism evidence="9 10">
    <name type="scientific">Methylomonas rivi</name>
    <dbReference type="NCBI Taxonomy" id="2952226"/>
    <lineage>
        <taxon>Bacteria</taxon>
        <taxon>Pseudomonadati</taxon>
        <taxon>Pseudomonadota</taxon>
        <taxon>Gammaproteobacteria</taxon>
        <taxon>Methylococcales</taxon>
        <taxon>Methylococcaceae</taxon>
        <taxon>Methylomonas</taxon>
    </lineage>
</organism>
<dbReference type="Gene3D" id="2.30.30.760">
    <property type="match status" value="1"/>
</dbReference>
<dbReference type="RefSeq" id="WP_256615186.1">
    <property type="nucleotide sequence ID" value="NZ_JANIBK010000042.1"/>
</dbReference>
<dbReference type="PANTHER" id="PTHR36307">
    <property type="entry name" value="FLAGELLA BASAL BODY P-RING FORMATION PROTEIN FLGA"/>
    <property type="match status" value="1"/>
</dbReference>
<evidence type="ECO:0000313" key="10">
    <source>
        <dbReference type="Proteomes" id="UP001524586"/>
    </source>
</evidence>
<proteinExistence type="inferred from homology"/>
<feature type="chain" id="PRO_5045009830" description="Flagella basal body P-ring formation protein FlgA" evidence="7">
    <location>
        <begin position="22"/>
        <end position="231"/>
    </location>
</feature>
<dbReference type="Pfam" id="PF17656">
    <property type="entry name" value="ChapFlgA_N"/>
    <property type="match status" value="1"/>
</dbReference>
<evidence type="ECO:0000256" key="7">
    <source>
        <dbReference type="RuleBase" id="RU362063"/>
    </source>
</evidence>
<accession>A0ABT1U4K1</accession>
<dbReference type="Gene3D" id="3.90.1210.10">
    <property type="entry name" value="Antifreeze-like/N-acetylneuraminic acid synthase C-terminal domain"/>
    <property type="match status" value="1"/>
</dbReference>
<sequence>MKTINLSLCLLLLASPLAAIAATFHPLETIQENVQSFVKASLDPAGQYQISSAQIDPRLQLPLCSEKLEIFPQSGNIRPGRNTLGIRCPGSDNWTIYSTVVIKSFEAVLVLTKQLSRNDKINLEHFTTETRDTSTLQAGYLTDPNDVINKQATRFIPAGSVLYRFHYSEPTLVKRGERVSIQSGKPGLLITSAGVAMMDGIKGQQINVKNVSSQRVIQATVVNQGLVNVYF</sequence>
<comment type="function">
    <text evidence="6 7">Involved in the assembly process of the P-ring formation. It may associate with FlgF on the rod constituting a structure essential for the P-ring assembly or may act as a modulator protein for the P-ring assembly.</text>
</comment>
<keyword evidence="7" id="KW-1005">Bacterial flagellum biogenesis</keyword>
<keyword evidence="10" id="KW-1185">Reference proteome</keyword>
<comment type="subcellular location">
    <subcellularLocation>
        <location evidence="1 7">Periplasm</location>
    </subcellularLocation>
</comment>
<dbReference type="Pfam" id="PF13144">
    <property type="entry name" value="ChapFlgA"/>
    <property type="match status" value="1"/>
</dbReference>
<feature type="domain" description="SAF" evidence="8">
    <location>
        <begin position="106"/>
        <end position="168"/>
    </location>
</feature>
<gene>
    <name evidence="9" type="primary">flgA</name>
    <name evidence="9" type="ORF">NP596_09880</name>
</gene>
<evidence type="ECO:0000313" key="9">
    <source>
        <dbReference type="EMBL" id="MCQ8128768.1"/>
    </source>
</evidence>
<evidence type="ECO:0000259" key="8">
    <source>
        <dbReference type="SMART" id="SM00858"/>
    </source>
</evidence>
<dbReference type="CDD" id="cd11614">
    <property type="entry name" value="SAF_CpaB_FlgA_like"/>
    <property type="match status" value="1"/>
</dbReference>
<keyword evidence="5 7" id="KW-0574">Periplasm</keyword>